<feature type="region of interest" description="Disordered" evidence="5">
    <location>
        <begin position="58"/>
        <end position="80"/>
    </location>
</feature>
<keyword evidence="2" id="KW-0813">Transport</keyword>
<dbReference type="InterPro" id="IPR036598">
    <property type="entry name" value="GOLD_dom_sf"/>
</dbReference>
<sequence length="843" mass="95539">METIDIHSRSFAVKWIHVPDGSHVIFQLKPLKRSIKFSVYQSTEDKVSPTIYGATGLGESGNSSTTSLQQIKRSSSTRSMPLDERLRNSQLVEVKSYGMLQGNQLFKEELKLDHGGIFAFVFDNTFSKSYSKKVLFNKFFVENKPAIRRLSTSASSVNLQSQLHPRNGQYLQGYLLKKKRKKLQGFTKRFFVLNFKYNTLSYYLNENTHKFRGEMQINLSTVSAFKEDNTIVIDSGMEVWILKTLNDQDWSNWINALDFIKLNSTASQPPQQPSQSSAENTDTSAMASPQFLPSSSKENADLFAKIEEENADVKGHHPEEFSIINQKLDELHSTLAHLESTKDDKDISAMKEQLQSLSLYVNSVLESQDMNITVLSPTNSVFSDDYYDAHETFESNEYDQLDNHVLVLQGQKTSLDSNISVDDLSDADESVLEFAPKAAITESAASRDLSPLPLEKIKRRNDVKPSTTNPPSLFSFLRKNVGKDLSTISMPVTYNEPLTILQKFSEMFEHGDILNQAATETNQDLRTLKVAAFAVANLGSFRSKQRNMRKPFNPILGETYELVDENVGFRMIGEKVSHKPQIFAFHCESSLWELSFSVSPDQKFWGKSIELVNNGTLTLVFKATGEILKWSQPTTIVKNIIAGDRYTEPSNNVIVTSSSGMKSVVEFKKPTSGMFSTPRCEEVKIKVMDKAGKKSEYYAEGKWTNEITIKKGNDSKFSETIYEASELLRDESSKWGFSIYASNLNQITLIEKGKIPFTDSRLRPDVRMYEDGDVDGASEMKLALEQRQRDRRKEVADANQVHVPSFFAKSNISDDLSWELIKGSANYWERRKVGNWDGLTELW</sequence>
<feature type="compositionally biased region" description="Low complexity" evidence="5">
    <location>
        <begin position="267"/>
        <end position="277"/>
    </location>
</feature>
<dbReference type="GO" id="GO:0032934">
    <property type="term" value="F:sterol binding"/>
    <property type="evidence" value="ECO:0007669"/>
    <property type="project" value="TreeGrafter"/>
</dbReference>
<comment type="similarity">
    <text evidence="1">Belongs to the OSBP family.</text>
</comment>
<evidence type="ECO:0000256" key="4">
    <source>
        <dbReference type="ARBA" id="ARBA00023121"/>
    </source>
</evidence>
<evidence type="ECO:0000313" key="8">
    <source>
        <dbReference type="Proteomes" id="UP000038830"/>
    </source>
</evidence>
<dbReference type="SUPFAM" id="SSF101576">
    <property type="entry name" value="Supernatant protein factor (SPF), C-terminal domain"/>
    <property type="match status" value="1"/>
</dbReference>
<dbReference type="EMBL" id="CDQK01000003">
    <property type="protein sequence ID" value="CEP22905.1"/>
    <property type="molecule type" value="Genomic_DNA"/>
</dbReference>
<dbReference type="Proteomes" id="UP000038830">
    <property type="component" value="Unassembled WGS sequence"/>
</dbReference>
<dbReference type="PANTHER" id="PTHR10972">
    <property type="entry name" value="OXYSTEROL-BINDING PROTEIN-RELATED"/>
    <property type="match status" value="1"/>
</dbReference>
<keyword evidence="3" id="KW-0445">Lipid transport</keyword>
<accession>A0A0H5C476</accession>
<dbReference type="GO" id="GO:0034727">
    <property type="term" value="P:piecemeal microautophagy of the nucleus"/>
    <property type="evidence" value="ECO:0007669"/>
    <property type="project" value="TreeGrafter"/>
</dbReference>
<dbReference type="SMART" id="SM00233">
    <property type="entry name" value="PH"/>
    <property type="match status" value="1"/>
</dbReference>
<dbReference type="Gene3D" id="3.30.70.3490">
    <property type="match status" value="1"/>
</dbReference>
<keyword evidence="4" id="KW-0446">Lipid-binding</keyword>
<dbReference type="GO" id="GO:0097038">
    <property type="term" value="C:perinuclear endoplasmic reticulum"/>
    <property type="evidence" value="ECO:0007669"/>
    <property type="project" value="TreeGrafter"/>
</dbReference>
<dbReference type="SUPFAM" id="SSF144000">
    <property type="entry name" value="Oxysterol-binding protein-like"/>
    <property type="match status" value="1"/>
</dbReference>
<dbReference type="PANTHER" id="PTHR10972:SF203">
    <property type="entry name" value="OXYSTEROL-BINDING PROTEIN HOMOLOG 3"/>
    <property type="match status" value="1"/>
</dbReference>
<dbReference type="GO" id="GO:0030011">
    <property type="term" value="P:maintenance of cell polarity"/>
    <property type="evidence" value="ECO:0007669"/>
    <property type="project" value="TreeGrafter"/>
</dbReference>
<feature type="region of interest" description="Disordered" evidence="5">
    <location>
        <begin position="265"/>
        <end position="295"/>
    </location>
</feature>
<dbReference type="InterPro" id="IPR000648">
    <property type="entry name" value="Oxysterol-bd"/>
</dbReference>
<organism evidence="7 8">
    <name type="scientific">Cyberlindnera jadinii (strain ATCC 18201 / CBS 1600 / BCRC 20928 / JCM 3617 / NBRC 0987 / NRRL Y-1542)</name>
    <name type="common">Torula yeast</name>
    <name type="synonym">Candida utilis</name>
    <dbReference type="NCBI Taxonomy" id="983966"/>
    <lineage>
        <taxon>Eukaryota</taxon>
        <taxon>Fungi</taxon>
        <taxon>Dikarya</taxon>
        <taxon>Ascomycota</taxon>
        <taxon>Saccharomycotina</taxon>
        <taxon>Saccharomycetes</taxon>
        <taxon>Phaffomycetales</taxon>
        <taxon>Phaffomycetaceae</taxon>
        <taxon>Cyberlindnera</taxon>
    </lineage>
</organism>
<evidence type="ECO:0000313" key="7">
    <source>
        <dbReference type="EMBL" id="CEP22905.1"/>
    </source>
</evidence>
<dbReference type="GO" id="GO:0032541">
    <property type="term" value="C:cortical endoplasmic reticulum"/>
    <property type="evidence" value="ECO:0007669"/>
    <property type="project" value="TreeGrafter"/>
</dbReference>
<dbReference type="GO" id="GO:0005829">
    <property type="term" value="C:cytosol"/>
    <property type="evidence" value="ECO:0007669"/>
    <property type="project" value="TreeGrafter"/>
</dbReference>
<dbReference type="Pfam" id="PF01237">
    <property type="entry name" value="Oxysterol_BP"/>
    <property type="match status" value="1"/>
</dbReference>
<dbReference type="InterPro" id="IPR037239">
    <property type="entry name" value="OSBP_sf"/>
</dbReference>
<dbReference type="Pfam" id="PF15409">
    <property type="entry name" value="PH_8"/>
    <property type="match status" value="1"/>
</dbReference>
<dbReference type="Gene3D" id="2.30.29.30">
    <property type="entry name" value="Pleckstrin-homology domain (PH domain)/Phosphotyrosine-binding domain (PTB)"/>
    <property type="match status" value="1"/>
</dbReference>
<dbReference type="AlphaFoldDB" id="A0A0H5C476"/>
<feature type="compositionally biased region" description="Polar residues" evidence="5">
    <location>
        <begin position="60"/>
        <end position="79"/>
    </location>
</feature>
<reference evidence="8" key="1">
    <citation type="journal article" date="2015" name="J. Biotechnol.">
        <title>The structure of the Cyberlindnera jadinii genome and its relation to Candida utilis analyzed by the occurrence of single nucleotide polymorphisms.</title>
        <authorList>
            <person name="Rupp O."/>
            <person name="Brinkrolf K."/>
            <person name="Buerth C."/>
            <person name="Kunigo M."/>
            <person name="Schneider J."/>
            <person name="Jaenicke S."/>
            <person name="Goesmann A."/>
            <person name="Puehler A."/>
            <person name="Jaeger K.-E."/>
            <person name="Ernst J.F."/>
        </authorList>
    </citation>
    <scope>NUCLEOTIDE SEQUENCE [LARGE SCALE GENOMIC DNA]</scope>
    <source>
        <strain evidence="8">ATCC 18201 / CBS 1600 / BCRC 20928 / JCM 3617 / NBRC 0987 / NRRL Y-1542</strain>
    </source>
</reference>
<dbReference type="Gene3D" id="2.40.160.120">
    <property type="match status" value="1"/>
</dbReference>
<evidence type="ECO:0000256" key="3">
    <source>
        <dbReference type="ARBA" id="ARBA00023055"/>
    </source>
</evidence>
<evidence type="ECO:0000256" key="5">
    <source>
        <dbReference type="SAM" id="MobiDB-lite"/>
    </source>
</evidence>
<dbReference type="GO" id="GO:0035621">
    <property type="term" value="P:ER to Golgi ceramide transport"/>
    <property type="evidence" value="ECO:0007669"/>
    <property type="project" value="TreeGrafter"/>
</dbReference>
<dbReference type="GO" id="GO:0006897">
    <property type="term" value="P:endocytosis"/>
    <property type="evidence" value="ECO:0007669"/>
    <property type="project" value="TreeGrafter"/>
</dbReference>
<dbReference type="InterPro" id="IPR041680">
    <property type="entry name" value="PH_8"/>
</dbReference>
<dbReference type="GO" id="GO:0006887">
    <property type="term" value="P:exocytosis"/>
    <property type="evidence" value="ECO:0007669"/>
    <property type="project" value="TreeGrafter"/>
</dbReference>
<gene>
    <name evidence="7" type="primary">OSH3</name>
    <name evidence="7" type="ORF">BN1211_3364</name>
</gene>
<dbReference type="InterPro" id="IPR001849">
    <property type="entry name" value="PH_domain"/>
</dbReference>
<dbReference type="SUPFAM" id="SSF50729">
    <property type="entry name" value="PH domain-like"/>
    <property type="match status" value="1"/>
</dbReference>
<evidence type="ECO:0000256" key="1">
    <source>
        <dbReference type="ARBA" id="ARBA00008842"/>
    </source>
</evidence>
<dbReference type="GO" id="GO:0120009">
    <property type="term" value="P:intermembrane lipid transfer"/>
    <property type="evidence" value="ECO:0007669"/>
    <property type="project" value="UniProtKB-ARBA"/>
</dbReference>
<feature type="compositionally biased region" description="Polar residues" evidence="5">
    <location>
        <begin position="278"/>
        <end position="295"/>
    </location>
</feature>
<feature type="domain" description="PH" evidence="6">
    <location>
        <begin position="168"/>
        <end position="262"/>
    </location>
</feature>
<protein>
    <submittedName>
        <fullName evidence="7">OSH3 protein</fullName>
    </submittedName>
</protein>
<dbReference type="PROSITE" id="PS50003">
    <property type="entry name" value="PH_DOMAIN"/>
    <property type="match status" value="1"/>
</dbReference>
<proteinExistence type="inferred from homology"/>
<name>A0A0H5C476_CYBJN</name>
<evidence type="ECO:0000259" key="6">
    <source>
        <dbReference type="PROSITE" id="PS50003"/>
    </source>
</evidence>
<dbReference type="GO" id="GO:0005886">
    <property type="term" value="C:plasma membrane"/>
    <property type="evidence" value="ECO:0007669"/>
    <property type="project" value="TreeGrafter"/>
</dbReference>
<dbReference type="FunFam" id="2.40.160.120:FF:000001">
    <property type="entry name" value="Oxysterol-binding protein"/>
    <property type="match status" value="1"/>
</dbReference>
<evidence type="ECO:0000256" key="2">
    <source>
        <dbReference type="ARBA" id="ARBA00022448"/>
    </source>
</evidence>
<dbReference type="InterPro" id="IPR011993">
    <property type="entry name" value="PH-like_dom_sf"/>
</dbReference>